<keyword evidence="3" id="KW-1185">Reference proteome</keyword>
<accession>A0A4P6K4Y3</accession>
<organism evidence="2 3">
    <name type="scientific">Ktedonosporobacter rubrisoli</name>
    <dbReference type="NCBI Taxonomy" id="2509675"/>
    <lineage>
        <taxon>Bacteria</taxon>
        <taxon>Bacillati</taxon>
        <taxon>Chloroflexota</taxon>
        <taxon>Ktedonobacteria</taxon>
        <taxon>Ktedonobacterales</taxon>
        <taxon>Ktedonosporobacteraceae</taxon>
        <taxon>Ktedonosporobacter</taxon>
    </lineage>
</organism>
<feature type="region of interest" description="Disordered" evidence="1">
    <location>
        <begin position="30"/>
        <end position="55"/>
    </location>
</feature>
<evidence type="ECO:0000313" key="3">
    <source>
        <dbReference type="Proteomes" id="UP000290365"/>
    </source>
</evidence>
<dbReference type="RefSeq" id="WP_129894385.1">
    <property type="nucleotide sequence ID" value="NZ_CP035758.1"/>
</dbReference>
<proteinExistence type="predicted"/>
<sequence length="127" mass="14588">MIHDRKELAPVPEKESFGACRGHLALRPVPEADHAILPSDREQRPSGGERNRSHGQVRIPVKRMYLLARRCQLRVHRSLLRDGGHHLPISRKRERIDGGIMLGKDCLCLIMRRFPDDDRWSAALETT</sequence>
<evidence type="ECO:0000256" key="1">
    <source>
        <dbReference type="SAM" id="MobiDB-lite"/>
    </source>
</evidence>
<dbReference type="KEGG" id="kbs:EPA93_48110"/>
<dbReference type="AlphaFoldDB" id="A0A4P6K4Y3"/>
<protein>
    <submittedName>
        <fullName evidence="2">Uncharacterized protein</fullName>
    </submittedName>
</protein>
<reference evidence="2 3" key="1">
    <citation type="submission" date="2019-01" db="EMBL/GenBank/DDBJ databases">
        <title>Ktedonosporobacter rubrisoli SCAWS-G2.</title>
        <authorList>
            <person name="Huang Y."/>
            <person name="Yan B."/>
        </authorList>
    </citation>
    <scope>NUCLEOTIDE SEQUENCE [LARGE SCALE GENOMIC DNA]</scope>
    <source>
        <strain evidence="2 3">SCAWS-G2</strain>
    </source>
</reference>
<dbReference type="EMBL" id="CP035758">
    <property type="protein sequence ID" value="QBD83319.1"/>
    <property type="molecule type" value="Genomic_DNA"/>
</dbReference>
<gene>
    <name evidence="2" type="ORF">EPA93_48110</name>
</gene>
<evidence type="ECO:0000313" key="2">
    <source>
        <dbReference type="EMBL" id="QBD83319.1"/>
    </source>
</evidence>
<dbReference type="Proteomes" id="UP000290365">
    <property type="component" value="Chromosome"/>
</dbReference>
<name>A0A4P6K4Y3_KTERU</name>
<feature type="compositionally biased region" description="Basic and acidic residues" evidence="1">
    <location>
        <begin position="30"/>
        <end position="52"/>
    </location>
</feature>